<gene>
    <name evidence="2" type="ORF">K0U00_27985</name>
</gene>
<accession>A0ABS7CAC6</accession>
<dbReference type="Proteomes" id="UP001519887">
    <property type="component" value="Unassembled WGS sequence"/>
</dbReference>
<dbReference type="Pfam" id="PF25873">
    <property type="entry name" value="WHD_MalT"/>
    <property type="match status" value="1"/>
</dbReference>
<keyword evidence="3" id="KW-1185">Reference proteome</keyword>
<reference evidence="2 3" key="1">
    <citation type="submission" date="2021-07" db="EMBL/GenBank/DDBJ databases">
        <title>Paenibacillus radiodurans sp. nov., isolated from the southeastern edge of Tengger Desert.</title>
        <authorList>
            <person name="Zhang G."/>
        </authorList>
    </citation>
    <scope>NUCLEOTIDE SEQUENCE [LARGE SCALE GENOMIC DNA]</scope>
    <source>
        <strain evidence="2 3">CCM 7311</strain>
    </source>
</reference>
<comment type="caution">
    <text evidence="2">The sequence shown here is derived from an EMBL/GenBank/DDBJ whole genome shotgun (WGS) entry which is preliminary data.</text>
</comment>
<dbReference type="InterPro" id="IPR059106">
    <property type="entry name" value="WHD_MalT"/>
</dbReference>
<evidence type="ECO:0000313" key="2">
    <source>
        <dbReference type="EMBL" id="MBW7457886.1"/>
    </source>
</evidence>
<sequence>MISETILLKTKTSLPASRDKQLLRTRLMDAITHNLAGKLTTVIAPAGFGKTTLLTQTIHHHQLSAAWVSLDDRDNDSIRFWRYVLQAVIAAGSPLLSERLSPLGQLLPGMTIYTFLDAFINELIDIPGPLVIVLDDYHRIADERIHEGLSYFIDYLPDHIHVIISSRAELPFSTSKWRVREQLDELAIGQLQFTLEETQAFYREVSHLPLSPGQIKRLFERTEGWVAGLQLVSISLRSTMDYDRYIDSFSGLHRNIADYLFNEVMANLPSAIHSFLLQTSVLERINAALCNDVTGKTDGQDMLTKLRTMNLFLIPLDPADTWFRYHHLFSEFLRSLIRRNHPLLWSQGNRSASRSFMAQGMTDEAINHAILGEDYEYAIYLLGEHAPVLFQRGEFSTLLRWFEAIEQRAELPSGLSLLHSFMLVVTGQLVRAAAALARIEERHLPKADAGERRQIRSGLLFVKSNLVFYNYDFAGWYRFSEEITGEVLPENPIFYNFNYNMSEPLVRRTAMGLKGVLSPDTEAIACQFMGLIESHGWKDSLINLYVNQSLAEGLYEWNRLDESLACLHKGEQSPRFEEIAGLYVPGQITLAGLQAVRGSMEQAIDTIH</sequence>
<evidence type="ECO:0000259" key="1">
    <source>
        <dbReference type="Pfam" id="PF25873"/>
    </source>
</evidence>
<proteinExistence type="predicted"/>
<feature type="domain" description="MalT-like winged helix" evidence="1">
    <location>
        <begin position="262"/>
        <end position="342"/>
    </location>
</feature>
<evidence type="ECO:0000313" key="3">
    <source>
        <dbReference type="Proteomes" id="UP001519887"/>
    </source>
</evidence>
<dbReference type="EMBL" id="JAHZIK010000997">
    <property type="protein sequence ID" value="MBW7457886.1"/>
    <property type="molecule type" value="Genomic_DNA"/>
</dbReference>
<protein>
    <submittedName>
        <fullName evidence="2">Transcriptional regulator</fullName>
    </submittedName>
</protein>
<feature type="non-terminal residue" evidence="2">
    <location>
        <position position="608"/>
    </location>
</feature>
<dbReference type="Gene3D" id="3.40.50.300">
    <property type="entry name" value="P-loop containing nucleotide triphosphate hydrolases"/>
    <property type="match status" value="1"/>
</dbReference>
<name>A0ABS7CAC6_9BACL</name>
<dbReference type="SUPFAM" id="SSF52540">
    <property type="entry name" value="P-loop containing nucleoside triphosphate hydrolases"/>
    <property type="match status" value="1"/>
</dbReference>
<organism evidence="2 3">
    <name type="scientific">Paenibacillus sepulcri</name>
    <dbReference type="NCBI Taxonomy" id="359917"/>
    <lineage>
        <taxon>Bacteria</taxon>
        <taxon>Bacillati</taxon>
        <taxon>Bacillota</taxon>
        <taxon>Bacilli</taxon>
        <taxon>Bacillales</taxon>
        <taxon>Paenibacillaceae</taxon>
        <taxon>Paenibacillus</taxon>
    </lineage>
</organism>
<dbReference type="InterPro" id="IPR027417">
    <property type="entry name" value="P-loop_NTPase"/>
</dbReference>